<dbReference type="EMBL" id="VSSQ01003941">
    <property type="protein sequence ID" value="MPM23029.1"/>
    <property type="molecule type" value="Genomic_DNA"/>
</dbReference>
<dbReference type="AlphaFoldDB" id="A0A644Y3U4"/>
<gene>
    <name evidence="1" type="ORF">SDC9_69491</name>
</gene>
<protein>
    <submittedName>
        <fullName evidence="1">Uncharacterized protein</fullName>
    </submittedName>
</protein>
<sequence length="208" mass="24103">MTFHGRDAAGHSYHSCGFRNSICCSHFSFFVAFRIENAQIDPVVHHKNVFRLHRRGGQEILPDERRHAPGAIHTTIDQSMNGRLFFQPAFHAARKHQRYSASHCPQRCRENGQIVRALNMNYIWFELPDDHFYSPQRIKPVFVRVEQPGFNGKIFLQGVFRNLSAGRAENTGFVTGNLKVHRQFYRLHFNAAPRRSSAYLKNFHAANI</sequence>
<accession>A0A644Y3U4</accession>
<comment type="caution">
    <text evidence="1">The sequence shown here is derived from an EMBL/GenBank/DDBJ whole genome shotgun (WGS) entry which is preliminary data.</text>
</comment>
<organism evidence="1">
    <name type="scientific">bioreactor metagenome</name>
    <dbReference type="NCBI Taxonomy" id="1076179"/>
    <lineage>
        <taxon>unclassified sequences</taxon>
        <taxon>metagenomes</taxon>
        <taxon>ecological metagenomes</taxon>
    </lineage>
</organism>
<evidence type="ECO:0000313" key="1">
    <source>
        <dbReference type="EMBL" id="MPM23029.1"/>
    </source>
</evidence>
<proteinExistence type="predicted"/>
<name>A0A644Y3U4_9ZZZZ</name>
<reference evidence="1" key="1">
    <citation type="submission" date="2019-08" db="EMBL/GenBank/DDBJ databases">
        <authorList>
            <person name="Kucharzyk K."/>
            <person name="Murdoch R.W."/>
            <person name="Higgins S."/>
            <person name="Loffler F."/>
        </authorList>
    </citation>
    <scope>NUCLEOTIDE SEQUENCE</scope>
</reference>